<keyword evidence="3" id="KW-1185">Reference proteome</keyword>
<reference evidence="3" key="1">
    <citation type="journal article" date="2019" name="Toxins">
        <title>Detection of Abrin-Like and Prepropulchellin-Like Toxin Genes and Transcripts Using Whole Genome Sequencing and Full-Length Transcript Sequencing of Abrus precatorius.</title>
        <authorList>
            <person name="Hovde B.T."/>
            <person name="Daligault H.E."/>
            <person name="Hanschen E.R."/>
            <person name="Kunde Y.A."/>
            <person name="Johnson M.B."/>
            <person name="Starkenburg S.R."/>
            <person name="Johnson S.L."/>
        </authorList>
    </citation>
    <scope>NUCLEOTIDE SEQUENCE [LARGE SCALE GENOMIC DNA]</scope>
</reference>
<dbReference type="Pfam" id="PF05627">
    <property type="entry name" value="AvrRpt-cleavage"/>
    <property type="match status" value="1"/>
</dbReference>
<dbReference type="RefSeq" id="XP_027345125.1">
    <property type="nucleotide sequence ID" value="XM_027489324.1"/>
</dbReference>
<dbReference type="KEGG" id="aprc:113857433"/>
<feature type="compositionally biased region" description="Basic and acidic residues" evidence="1">
    <location>
        <begin position="91"/>
        <end position="100"/>
    </location>
</feature>
<evidence type="ECO:0000313" key="4">
    <source>
        <dbReference type="RefSeq" id="XP_027345125.1"/>
    </source>
</evidence>
<feature type="compositionally biased region" description="Basic residues" evidence="1">
    <location>
        <begin position="112"/>
        <end position="131"/>
    </location>
</feature>
<protein>
    <submittedName>
        <fullName evidence="4">Uncharacterized protein LOC113857433</fullName>
    </submittedName>
</protein>
<feature type="compositionally biased region" description="Basic and acidic residues" evidence="1">
    <location>
        <begin position="132"/>
        <end position="141"/>
    </location>
</feature>
<reference evidence="4" key="2">
    <citation type="submission" date="2025-08" db="UniProtKB">
        <authorList>
            <consortium name="RefSeq"/>
        </authorList>
    </citation>
    <scope>IDENTIFICATION</scope>
    <source>
        <tissue evidence="4">Young leaves</tissue>
    </source>
</reference>
<evidence type="ECO:0000259" key="2">
    <source>
        <dbReference type="Pfam" id="PF05627"/>
    </source>
</evidence>
<dbReference type="InterPro" id="IPR008700">
    <property type="entry name" value="TypeIII_avirulence_cleave"/>
</dbReference>
<dbReference type="Proteomes" id="UP000694853">
    <property type="component" value="Unplaced"/>
</dbReference>
<evidence type="ECO:0000256" key="1">
    <source>
        <dbReference type="SAM" id="MobiDB-lite"/>
    </source>
</evidence>
<dbReference type="AlphaFoldDB" id="A0A8B8KMS3"/>
<dbReference type="GeneID" id="113857433"/>
<dbReference type="PANTHER" id="PTHR33882:SF9">
    <property type="entry name" value="PROTEIN 4 (RIN4) FAMILY PROTEIN, PUTATIVE-RELATED"/>
    <property type="match status" value="1"/>
</dbReference>
<organism evidence="3 4">
    <name type="scientific">Abrus precatorius</name>
    <name type="common">Indian licorice</name>
    <name type="synonym">Glycine abrus</name>
    <dbReference type="NCBI Taxonomy" id="3816"/>
    <lineage>
        <taxon>Eukaryota</taxon>
        <taxon>Viridiplantae</taxon>
        <taxon>Streptophyta</taxon>
        <taxon>Embryophyta</taxon>
        <taxon>Tracheophyta</taxon>
        <taxon>Spermatophyta</taxon>
        <taxon>Magnoliopsida</taxon>
        <taxon>eudicotyledons</taxon>
        <taxon>Gunneridae</taxon>
        <taxon>Pentapetalae</taxon>
        <taxon>rosids</taxon>
        <taxon>fabids</taxon>
        <taxon>Fabales</taxon>
        <taxon>Fabaceae</taxon>
        <taxon>Papilionoideae</taxon>
        <taxon>50 kb inversion clade</taxon>
        <taxon>NPAAA clade</taxon>
        <taxon>indigoferoid/millettioid clade</taxon>
        <taxon>Abreae</taxon>
        <taxon>Abrus</taxon>
    </lineage>
</organism>
<accession>A0A8B8KMS3</accession>
<gene>
    <name evidence="4" type="primary">LOC113857433</name>
</gene>
<dbReference type="PANTHER" id="PTHR33882">
    <property type="entry name" value="PATHOGENIC TYPE III EFFECTOR AVIRULENCE FACTOR AVR AVRRPT-CLEAVAGE: CLEAVAGE SITE PROTEIN"/>
    <property type="match status" value="1"/>
</dbReference>
<feature type="domain" description="RIN4 pathogenic type III effector avirulence factor Avr cleavage site" evidence="2">
    <location>
        <begin position="58"/>
        <end position="89"/>
    </location>
</feature>
<evidence type="ECO:0000313" key="3">
    <source>
        <dbReference type="Proteomes" id="UP000694853"/>
    </source>
</evidence>
<name>A0A8B8KMS3_ABRPR</name>
<sequence>MCVDYGGVNQYKAKMIGSTFLFPLSIWEFETLNLYWLMYIDQGDYPIFLCMQKKPVKMSVPQFGGWEHKSPGVPSDYSMVFNQARANKKNQKNDLSEVKRLSLGNERGTTNPKHRHGHGHGHGQGHGHGHGHGHEHEEPPVMRRKKGLNYMNCCIMA</sequence>
<proteinExistence type="predicted"/>
<dbReference type="OrthoDB" id="1885368at2759"/>
<feature type="region of interest" description="Disordered" evidence="1">
    <location>
        <begin position="86"/>
        <end position="141"/>
    </location>
</feature>